<dbReference type="InterPro" id="IPR003772">
    <property type="entry name" value="YceD"/>
</dbReference>
<dbReference type="Proteomes" id="UP000563524">
    <property type="component" value="Unassembled WGS sequence"/>
</dbReference>
<dbReference type="EMBL" id="JACHOB010000004">
    <property type="protein sequence ID" value="MBB4659673.1"/>
    <property type="molecule type" value="Genomic_DNA"/>
</dbReference>
<dbReference type="RefSeq" id="WP_183818488.1">
    <property type="nucleotide sequence ID" value="NZ_JACHOB010000004.1"/>
</dbReference>
<gene>
    <name evidence="1" type="ORF">GGQ59_002210</name>
</gene>
<evidence type="ECO:0000313" key="1">
    <source>
        <dbReference type="EMBL" id="MBB4659673.1"/>
    </source>
</evidence>
<evidence type="ECO:0000313" key="2">
    <source>
        <dbReference type="Proteomes" id="UP000563524"/>
    </source>
</evidence>
<comment type="caution">
    <text evidence="1">The sequence shown here is derived from an EMBL/GenBank/DDBJ whole genome shotgun (WGS) entry which is preliminary data.</text>
</comment>
<dbReference type="AlphaFoldDB" id="A0A840I5X8"/>
<organism evidence="1 2">
    <name type="scientific">Parvularcula dongshanensis</name>
    <dbReference type="NCBI Taxonomy" id="1173995"/>
    <lineage>
        <taxon>Bacteria</taxon>
        <taxon>Pseudomonadati</taxon>
        <taxon>Pseudomonadota</taxon>
        <taxon>Alphaproteobacteria</taxon>
        <taxon>Parvularculales</taxon>
        <taxon>Parvularculaceae</taxon>
        <taxon>Parvularcula</taxon>
    </lineage>
</organism>
<proteinExistence type="predicted"/>
<sequence>MTSPYKSFTRRIETAKLAAGQPFAVELTMEEADREALAKAFGLPGVEALSGEATAARTGGLIEVEGVVRARLTRQCVVSLEEMSEVIEEPFLVTYTEDAGEIEEGEFEADLEAPEPVEGGAIDLGDVLLEQLVLAIDPHPRKDGAVPPADPGAGGRITPFDVLAKLKEEG</sequence>
<name>A0A840I5X8_9PROT</name>
<keyword evidence="2" id="KW-1185">Reference proteome</keyword>
<dbReference type="Pfam" id="PF02620">
    <property type="entry name" value="YceD"/>
    <property type="match status" value="1"/>
</dbReference>
<reference evidence="1 2" key="1">
    <citation type="submission" date="2020-08" db="EMBL/GenBank/DDBJ databases">
        <title>Genomic Encyclopedia of Type Strains, Phase IV (KMG-IV): sequencing the most valuable type-strain genomes for metagenomic binning, comparative biology and taxonomic classification.</title>
        <authorList>
            <person name="Goeker M."/>
        </authorList>
    </citation>
    <scope>NUCLEOTIDE SEQUENCE [LARGE SCALE GENOMIC DNA]</scope>
    <source>
        <strain evidence="1 2">DSM 102850</strain>
    </source>
</reference>
<protein>
    <submittedName>
        <fullName evidence="1">Uncharacterized metal-binding protein YceD (DUF177 family)</fullName>
    </submittedName>
</protein>
<accession>A0A840I5X8</accession>